<dbReference type="STRING" id="745411.B3C1_05392"/>
<accession>K2JN13</accession>
<name>K2JN13_9GAMM</name>
<comment type="caution">
    <text evidence="3">The sequence shown here is derived from an EMBL/GenBank/DDBJ whole genome shotgun (WGS) entry which is preliminary data.</text>
</comment>
<evidence type="ECO:0000313" key="4">
    <source>
        <dbReference type="Proteomes" id="UP000006755"/>
    </source>
</evidence>
<feature type="domain" description="DUF4124" evidence="2">
    <location>
        <begin position="23"/>
        <end position="74"/>
    </location>
</feature>
<dbReference type="EMBL" id="AMRI01000006">
    <property type="protein sequence ID" value="EKE75867.1"/>
    <property type="molecule type" value="Genomic_DNA"/>
</dbReference>
<dbReference type="AlphaFoldDB" id="K2JN13"/>
<reference evidence="3 4" key="1">
    <citation type="journal article" date="2012" name="J. Bacteriol.">
        <title>Genome Sequence of Gallaecimonas xiamenensis Type Strain 3-C-1.</title>
        <authorList>
            <person name="Lai Q."/>
            <person name="Wang L."/>
            <person name="Wang W."/>
            <person name="Shao Z."/>
        </authorList>
    </citation>
    <scope>NUCLEOTIDE SEQUENCE [LARGE SCALE GENOMIC DNA]</scope>
    <source>
        <strain evidence="3 4">3-C-1</strain>
    </source>
</reference>
<sequence length="172" mass="19550">MIVFNYLLHFLRNSMPRLWLFVTLCFCAVAAQAGVYQCKTADGRVEYRDTPCKKGAQQLYQKDKNPPTARTKVTRSQEYKPLIGQWCNFATSLSLTGSKDLNHPAQWLFGATQLEVKTSALQIIADFTQDGDRLTVEDPRLGNYHLVMQGSDGMVMKGDYGYYFFRRGQCAP</sequence>
<organism evidence="3 4">
    <name type="scientific">Gallaecimonas xiamenensis 3-C-1</name>
    <dbReference type="NCBI Taxonomy" id="745411"/>
    <lineage>
        <taxon>Bacteria</taxon>
        <taxon>Pseudomonadati</taxon>
        <taxon>Pseudomonadota</taxon>
        <taxon>Gammaproteobacteria</taxon>
        <taxon>Enterobacterales</taxon>
        <taxon>Gallaecimonadaceae</taxon>
        <taxon>Gallaecimonas</taxon>
    </lineage>
</organism>
<protein>
    <recommendedName>
        <fullName evidence="2">DUF4124 domain-containing protein</fullName>
    </recommendedName>
</protein>
<evidence type="ECO:0000259" key="2">
    <source>
        <dbReference type="Pfam" id="PF13511"/>
    </source>
</evidence>
<feature type="signal peptide" evidence="1">
    <location>
        <begin position="1"/>
        <end position="33"/>
    </location>
</feature>
<dbReference type="Proteomes" id="UP000006755">
    <property type="component" value="Unassembled WGS sequence"/>
</dbReference>
<dbReference type="OrthoDB" id="5974779at2"/>
<feature type="chain" id="PRO_5003859126" description="DUF4124 domain-containing protein" evidence="1">
    <location>
        <begin position="34"/>
        <end position="172"/>
    </location>
</feature>
<keyword evidence="4" id="KW-1185">Reference proteome</keyword>
<evidence type="ECO:0000313" key="3">
    <source>
        <dbReference type="EMBL" id="EKE75867.1"/>
    </source>
</evidence>
<dbReference type="Pfam" id="PF13511">
    <property type="entry name" value="DUF4124"/>
    <property type="match status" value="1"/>
</dbReference>
<proteinExistence type="predicted"/>
<dbReference type="InterPro" id="IPR025392">
    <property type="entry name" value="DUF4124"/>
</dbReference>
<gene>
    <name evidence="3" type="ORF">B3C1_05392</name>
</gene>
<evidence type="ECO:0000256" key="1">
    <source>
        <dbReference type="SAM" id="SignalP"/>
    </source>
</evidence>
<keyword evidence="1" id="KW-0732">Signal</keyword>